<evidence type="ECO:0000313" key="4">
    <source>
        <dbReference type="Proteomes" id="UP000307440"/>
    </source>
</evidence>
<evidence type="ECO:0008006" key="5">
    <source>
        <dbReference type="Google" id="ProtNLM"/>
    </source>
</evidence>
<name>A0A5C3KJG6_COPMA</name>
<proteinExistence type="predicted"/>
<dbReference type="PANTHER" id="PTHR15496">
    <property type="entry name" value="GENERAL TRANSCRIPTION FACTOR 3C POLYPEPTIDE 4 FAMILY"/>
    <property type="match status" value="1"/>
</dbReference>
<dbReference type="InterPro" id="IPR024761">
    <property type="entry name" value="TFIIIC_delta_N"/>
</dbReference>
<dbReference type="GO" id="GO:0004402">
    <property type="term" value="F:histone acetyltransferase activity"/>
    <property type="evidence" value="ECO:0007669"/>
    <property type="project" value="InterPro"/>
</dbReference>
<dbReference type="AlphaFoldDB" id="A0A5C3KJG6"/>
<dbReference type="Pfam" id="PF12657">
    <property type="entry name" value="TFIIIC_delta"/>
    <property type="match status" value="1"/>
</dbReference>
<gene>
    <name evidence="3" type="ORF">FA15DRAFT_759627</name>
</gene>
<evidence type="ECO:0000259" key="1">
    <source>
        <dbReference type="Pfam" id="PF12657"/>
    </source>
</evidence>
<dbReference type="InterPro" id="IPR044230">
    <property type="entry name" value="GTF3C4"/>
</dbReference>
<evidence type="ECO:0000313" key="3">
    <source>
        <dbReference type="EMBL" id="TFK20065.1"/>
    </source>
</evidence>
<dbReference type="GO" id="GO:0000127">
    <property type="term" value="C:transcription factor TFIIIC complex"/>
    <property type="evidence" value="ECO:0007669"/>
    <property type="project" value="InterPro"/>
</dbReference>
<dbReference type="Pfam" id="PF12660">
    <property type="entry name" value="zf-TFIIIC"/>
    <property type="match status" value="1"/>
</dbReference>
<dbReference type="OrthoDB" id="421374at2759"/>
<dbReference type="InterPro" id="IPR036322">
    <property type="entry name" value="WD40_repeat_dom_sf"/>
</dbReference>
<accession>A0A5C3KJG6</accession>
<dbReference type="InterPro" id="IPR024764">
    <property type="entry name" value="TFIIIC_Znf"/>
</dbReference>
<feature type="domain" description="Transcription factor IIIC 90kDa subunit N-terminal" evidence="1">
    <location>
        <begin position="33"/>
        <end position="410"/>
    </location>
</feature>
<dbReference type="SUPFAM" id="SSF50978">
    <property type="entry name" value="WD40 repeat-like"/>
    <property type="match status" value="1"/>
</dbReference>
<reference evidence="3 4" key="1">
    <citation type="journal article" date="2019" name="Nat. Ecol. Evol.">
        <title>Megaphylogeny resolves global patterns of mushroom evolution.</title>
        <authorList>
            <person name="Varga T."/>
            <person name="Krizsan K."/>
            <person name="Foldi C."/>
            <person name="Dima B."/>
            <person name="Sanchez-Garcia M."/>
            <person name="Sanchez-Ramirez S."/>
            <person name="Szollosi G.J."/>
            <person name="Szarkandi J.G."/>
            <person name="Papp V."/>
            <person name="Albert L."/>
            <person name="Andreopoulos W."/>
            <person name="Angelini C."/>
            <person name="Antonin V."/>
            <person name="Barry K.W."/>
            <person name="Bougher N.L."/>
            <person name="Buchanan P."/>
            <person name="Buyck B."/>
            <person name="Bense V."/>
            <person name="Catcheside P."/>
            <person name="Chovatia M."/>
            <person name="Cooper J."/>
            <person name="Damon W."/>
            <person name="Desjardin D."/>
            <person name="Finy P."/>
            <person name="Geml J."/>
            <person name="Haridas S."/>
            <person name="Hughes K."/>
            <person name="Justo A."/>
            <person name="Karasinski D."/>
            <person name="Kautmanova I."/>
            <person name="Kiss B."/>
            <person name="Kocsube S."/>
            <person name="Kotiranta H."/>
            <person name="LaButti K.M."/>
            <person name="Lechner B.E."/>
            <person name="Liimatainen K."/>
            <person name="Lipzen A."/>
            <person name="Lukacs Z."/>
            <person name="Mihaltcheva S."/>
            <person name="Morgado L.N."/>
            <person name="Niskanen T."/>
            <person name="Noordeloos M.E."/>
            <person name="Ohm R.A."/>
            <person name="Ortiz-Santana B."/>
            <person name="Ovrebo C."/>
            <person name="Racz N."/>
            <person name="Riley R."/>
            <person name="Savchenko A."/>
            <person name="Shiryaev A."/>
            <person name="Soop K."/>
            <person name="Spirin V."/>
            <person name="Szebenyi C."/>
            <person name="Tomsovsky M."/>
            <person name="Tulloss R.E."/>
            <person name="Uehling J."/>
            <person name="Grigoriev I.V."/>
            <person name="Vagvolgyi C."/>
            <person name="Papp T."/>
            <person name="Martin F.M."/>
            <person name="Miettinen O."/>
            <person name="Hibbett D.S."/>
            <person name="Nagy L.G."/>
        </authorList>
    </citation>
    <scope>NUCLEOTIDE SEQUENCE [LARGE SCALE GENOMIC DNA]</scope>
    <source>
        <strain evidence="3 4">CBS 121175</strain>
    </source>
</reference>
<evidence type="ECO:0000259" key="2">
    <source>
        <dbReference type="Pfam" id="PF12660"/>
    </source>
</evidence>
<dbReference type="STRING" id="230819.A0A5C3KJG6"/>
<dbReference type="GO" id="GO:0006384">
    <property type="term" value="P:transcription initiation at RNA polymerase III promoter"/>
    <property type="evidence" value="ECO:0007669"/>
    <property type="project" value="InterPro"/>
</dbReference>
<dbReference type="EMBL" id="ML210313">
    <property type="protein sequence ID" value="TFK20065.1"/>
    <property type="molecule type" value="Genomic_DNA"/>
</dbReference>
<organism evidence="3 4">
    <name type="scientific">Coprinopsis marcescibilis</name>
    <name type="common">Agaric fungus</name>
    <name type="synonym">Psathyrella marcescibilis</name>
    <dbReference type="NCBI Taxonomy" id="230819"/>
    <lineage>
        <taxon>Eukaryota</taxon>
        <taxon>Fungi</taxon>
        <taxon>Dikarya</taxon>
        <taxon>Basidiomycota</taxon>
        <taxon>Agaricomycotina</taxon>
        <taxon>Agaricomycetes</taxon>
        <taxon>Agaricomycetidae</taxon>
        <taxon>Agaricales</taxon>
        <taxon>Agaricineae</taxon>
        <taxon>Psathyrellaceae</taxon>
        <taxon>Coprinopsis</taxon>
    </lineage>
</organism>
<sequence length="799" mass="87824">MSTAKKDVTTYKVHTALNVPTAISFPSARCLQWSSDGQVFFVTKTCVHVFTPDHGVNFDNESSLKAPASAETRDDPQTTGWFRTIVQDNKVEGTRWPEICQDWGTVSLGSLDLSITAVTCSPSGISRDGRTVLALLTSNMDLSLWKAGKNYLKGEWSKILDVTPFLISHYASRDGDNSSVGMVLQAQTSCLTWTSRTNYQITPTPQIESSFLVLGSRAGSISFLRYSPEEQTTEVISSLNVSDTWVTKIDASPWWLSSPGVGESYIAYASGNGDVGIVKAIQRLTSTNIGSSFAPQHTLDLQTQKADHLVIDSDSAGVTALQWIQPNSLPQILVVCKPGIVYLWSASTDPTSWSGLRSFELHTQRISNGASSFHPASGVVYLQDQDCLLVTLFDGTFHSIHNVSKAPKLLNACADDTSVVTSDKLSKASRDIFVRTELEKDDKKTMNRINGLVSYDGGATFLWAQDSAVPSDFSYKHDAKHSNTIIVAELWDESQDFPLVSFLERTLSDINLASPITPLNLLRPTFMRLQNRSIYETHRESALNLIHAPIQDHTLNIDIPKLEIGLNEQVRSEFRQSLQSHLFGWSEIISLRMRLSVADFIWKYSGTEEQRNKCGEIAQEILNAISHRNLRVLIRHLAAVVSALSSADIPFILRLILQSALEGSPADLTEEGKALTSLTEHLAKDPGSTNGESASSVTDELNELCPACHAVVPLTDITRAVCPNGHTWRRCSVTTFILSTPWVRTCVGCSRKAFLPPSISVAVTGQVQLPKVALGWVVSELLEAVNQCRFCNNSFVSLI</sequence>
<protein>
    <recommendedName>
        <fullName evidence="5">Transcription factor IIIC 90kDa subunit N-terminal domain-containing protein</fullName>
    </recommendedName>
</protein>
<feature type="domain" description="Transcription factor IIIC putative zinc-finger" evidence="2">
    <location>
        <begin position="695"/>
        <end position="795"/>
    </location>
</feature>
<dbReference type="Proteomes" id="UP000307440">
    <property type="component" value="Unassembled WGS sequence"/>
</dbReference>
<keyword evidence="4" id="KW-1185">Reference proteome</keyword>
<dbReference type="PANTHER" id="PTHR15496:SF2">
    <property type="entry name" value="GENERAL TRANSCRIPTION FACTOR 3C POLYPEPTIDE 4"/>
    <property type="match status" value="1"/>
</dbReference>